<gene>
    <name evidence="3" type="ORF">AAAT04_10395</name>
</gene>
<feature type="region of interest" description="Disordered" evidence="1">
    <location>
        <begin position="82"/>
        <end position="216"/>
    </location>
</feature>
<feature type="compositionally biased region" description="Acidic residues" evidence="1">
    <location>
        <begin position="175"/>
        <end position="192"/>
    </location>
</feature>
<dbReference type="EMBL" id="JBBNFM010000007">
    <property type="protein sequence ID" value="MEQ2454447.1"/>
    <property type="molecule type" value="Genomic_DNA"/>
</dbReference>
<keyword evidence="2" id="KW-0472">Membrane</keyword>
<protein>
    <submittedName>
        <fullName evidence="3">Uncharacterized protein</fullName>
    </submittedName>
</protein>
<evidence type="ECO:0000313" key="4">
    <source>
        <dbReference type="Proteomes" id="UP001482186"/>
    </source>
</evidence>
<evidence type="ECO:0000313" key="3">
    <source>
        <dbReference type="EMBL" id="MEQ2454447.1"/>
    </source>
</evidence>
<comment type="caution">
    <text evidence="3">The sequence shown here is derived from an EMBL/GenBank/DDBJ whole genome shotgun (WGS) entry which is preliminary data.</text>
</comment>
<feature type="transmembrane region" description="Helical" evidence="2">
    <location>
        <begin position="7"/>
        <end position="29"/>
    </location>
</feature>
<organism evidence="3 4">
    <name type="scientific">Coprococcus ammoniilyticus</name>
    <dbReference type="NCBI Taxonomy" id="2981785"/>
    <lineage>
        <taxon>Bacteria</taxon>
        <taxon>Bacillati</taxon>
        <taxon>Bacillota</taxon>
        <taxon>Clostridia</taxon>
        <taxon>Lachnospirales</taxon>
        <taxon>Lachnospiraceae</taxon>
        <taxon>Coprococcus</taxon>
    </lineage>
</organism>
<accession>A0ABV1EIQ3</accession>
<evidence type="ECO:0000256" key="1">
    <source>
        <dbReference type="SAM" id="MobiDB-lite"/>
    </source>
</evidence>
<keyword evidence="4" id="KW-1185">Reference proteome</keyword>
<feature type="region of interest" description="Disordered" evidence="1">
    <location>
        <begin position="58"/>
        <end position="77"/>
    </location>
</feature>
<evidence type="ECO:0000256" key="2">
    <source>
        <dbReference type="SAM" id="Phobius"/>
    </source>
</evidence>
<reference evidence="3 4" key="1">
    <citation type="submission" date="2024-04" db="EMBL/GenBank/DDBJ databases">
        <title>Human intestinal bacterial collection.</title>
        <authorList>
            <person name="Pauvert C."/>
            <person name="Hitch T.C.A."/>
            <person name="Clavel T."/>
        </authorList>
    </citation>
    <scope>NUCLEOTIDE SEQUENCE [LARGE SCALE GENOMIC DNA]</scope>
    <source>
        <strain evidence="3 4">CLA-AA-H141</strain>
    </source>
</reference>
<dbReference type="RefSeq" id="WP_021944563.1">
    <property type="nucleotide sequence ID" value="NZ_JBBNFM010000007.1"/>
</dbReference>
<keyword evidence="2" id="KW-0812">Transmembrane</keyword>
<keyword evidence="2" id="KW-1133">Transmembrane helix</keyword>
<feature type="compositionally biased region" description="Basic and acidic residues" evidence="1">
    <location>
        <begin position="119"/>
        <end position="174"/>
    </location>
</feature>
<name>A0ABV1EIQ3_9FIRM</name>
<sequence>MNETICNVMLFGGIALAVVFAVIAVILFVKLDIPKVIGDLSGSTARKQIKEIREKGYESLQGSGASKKDAIKSKGSTSKIEVRDIKGKSASEEVSRKGNERYKKAVDELNKSRSHHHTRPEEADSEKATDILRPEEDYEKETDILRPEEDYEKETDVLRSEEDYEKETDVLRADDEYERETDILTSEDEADAATDVLSTDSDATDVLSTDDDATDVLTMDTEASDSSETDIQGEEAEKFPLLVDVVVVHTDESI</sequence>
<feature type="compositionally biased region" description="Basic and acidic residues" evidence="1">
    <location>
        <begin position="82"/>
        <end position="111"/>
    </location>
</feature>
<proteinExistence type="predicted"/>
<dbReference type="Proteomes" id="UP001482186">
    <property type="component" value="Unassembled WGS sequence"/>
</dbReference>